<evidence type="ECO:0000259" key="6">
    <source>
        <dbReference type="Pfam" id="PF00171"/>
    </source>
</evidence>
<gene>
    <name evidence="7" type="ORF">EWM64_g8967</name>
</gene>
<dbReference type="InterPro" id="IPR015590">
    <property type="entry name" value="Aldehyde_DH_dom"/>
</dbReference>
<evidence type="ECO:0000256" key="5">
    <source>
        <dbReference type="RuleBase" id="RU003345"/>
    </source>
</evidence>
<evidence type="ECO:0000256" key="4">
    <source>
        <dbReference type="PROSITE-ProRule" id="PRU10007"/>
    </source>
</evidence>
<feature type="active site" evidence="4">
    <location>
        <position position="230"/>
    </location>
</feature>
<feature type="domain" description="Aldehyde dehydrogenase" evidence="6">
    <location>
        <begin position="6"/>
        <end position="365"/>
    </location>
</feature>
<comment type="caution">
    <text evidence="7">The sequence shown here is derived from an EMBL/GenBank/DDBJ whole genome shotgun (WGS) entry which is preliminary data.</text>
</comment>
<dbReference type="InterPro" id="IPR016163">
    <property type="entry name" value="Ald_DH_C"/>
</dbReference>
<dbReference type="InterPro" id="IPR029510">
    <property type="entry name" value="Ald_DH_CS_GLU"/>
</dbReference>
<keyword evidence="8" id="KW-1185">Reference proteome</keyword>
<dbReference type="EMBL" id="SFCI01001745">
    <property type="protein sequence ID" value="TFY75045.1"/>
    <property type="molecule type" value="Genomic_DNA"/>
</dbReference>
<dbReference type="Gene3D" id="3.40.605.10">
    <property type="entry name" value="Aldehyde Dehydrogenase, Chain A, domain 1"/>
    <property type="match status" value="1"/>
</dbReference>
<organism evidence="7 8">
    <name type="scientific">Hericium alpestre</name>
    <dbReference type="NCBI Taxonomy" id="135208"/>
    <lineage>
        <taxon>Eukaryota</taxon>
        <taxon>Fungi</taxon>
        <taxon>Dikarya</taxon>
        <taxon>Basidiomycota</taxon>
        <taxon>Agaricomycotina</taxon>
        <taxon>Agaricomycetes</taxon>
        <taxon>Russulales</taxon>
        <taxon>Hericiaceae</taxon>
        <taxon>Hericium</taxon>
    </lineage>
</organism>
<dbReference type="STRING" id="135208.A0A4Y9ZKC9"/>
<accession>A0A4Y9ZKC9</accession>
<evidence type="ECO:0000256" key="3">
    <source>
        <dbReference type="ARBA" id="ARBA00023027"/>
    </source>
</evidence>
<dbReference type="FunFam" id="3.40.605.10:FF:000001">
    <property type="entry name" value="Aldehyde dehydrogenase 1"/>
    <property type="match status" value="1"/>
</dbReference>
<evidence type="ECO:0000313" key="8">
    <source>
        <dbReference type="Proteomes" id="UP000298061"/>
    </source>
</evidence>
<evidence type="ECO:0000256" key="2">
    <source>
        <dbReference type="ARBA" id="ARBA00023002"/>
    </source>
</evidence>
<dbReference type="Gene3D" id="3.40.309.10">
    <property type="entry name" value="Aldehyde Dehydrogenase, Chain A, domain 2"/>
    <property type="match status" value="1"/>
</dbReference>
<dbReference type="AlphaFoldDB" id="A0A4Y9ZKC9"/>
<name>A0A4Y9ZKC9_9AGAM</name>
<keyword evidence="2 5" id="KW-0560">Oxidoreductase</keyword>
<dbReference type="Proteomes" id="UP000298061">
    <property type="component" value="Unassembled WGS sequence"/>
</dbReference>
<comment type="similarity">
    <text evidence="1 5">Belongs to the aldehyde dehydrogenase family.</text>
</comment>
<sequence length="372" mass="40072">MSVITATGKTITQVAEATADDVNRAVVSARKALDTVWGLKCPGAERGRLLSRLADLIETHQNELAAIEALNSGTPFMSAKFLDMSVAVASLRYNAGWASKVQGKVIETTENKLVYTRREPMGVCGQISPWNFPLMMVLMKVGPALAAGNTVVIKPSEVNPLTTLRFCSLVKEAGIPNGVINVVVGYGHTVGCAITEHMDIDKVAFTGSTAAGKKIMESAARSNLKKITLELGGKNPAIIFDDADLDKAVKWASHGSFFNAGQVCVATSRLFVHTSIYDEFLARFTAVARAIKLGDPFDLATTQGPQASQAHFARIMAHIESGIAEGATLHLGGHRHSAHGLWIEPTIFTDVRPDMRVAREESFWPRCRTDAV</sequence>
<proteinExistence type="inferred from homology"/>
<dbReference type="InterPro" id="IPR016162">
    <property type="entry name" value="Ald_DH_N"/>
</dbReference>
<dbReference type="PROSITE" id="PS00070">
    <property type="entry name" value="ALDEHYDE_DEHYDR_CYS"/>
    <property type="match status" value="1"/>
</dbReference>
<dbReference type="OrthoDB" id="310895at2759"/>
<dbReference type="InterPro" id="IPR016160">
    <property type="entry name" value="Ald_DH_CS_CYS"/>
</dbReference>
<dbReference type="FunFam" id="3.40.309.10:FF:000065">
    <property type="entry name" value="Aldehyde dehydrogenase3"/>
    <property type="match status" value="1"/>
</dbReference>
<dbReference type="SUPFAM" id="SSF53720">
    <property type="entry name" value="ALDH-like"/>
    <property type="match status" value="1"/>
</dbReference>
<dbReference type="InterPro" id="IPR016161">
    <property type="entry name" value="Ald_DH/histidinol_DH"/>
</dbReference>
<reference evidence="7 8" key="1">
    <citation type="submission" date="2019-02" db="EMBL/GenBank/DDBJ databases">
        <title>Genome sequencing of the rare red list fungi Hericium alpestre (H. flagellum).</title>
        <authorList>
            <person name="Buettner E."/>
            <person name="Kellner H."/>
        </authorList>
    </citation>
    <scope>NUCLEOTIDE SEQUENCE [LARGE SCALE GENOMIC DNA]</scope>
    <source>
        <strain evidence="7 8">DSM 108284</strain>
    </source>
</reference>
<evidence type="ECO:0000256" key="1">
    <source>
        <dbReference type="ARBA" id="ARBA00009986"/>
    </source>
</evidence>
<dbReference type="PROSITE" id="PS00687">
    <property type="entry name" value="ALDEHYDE_DEHYDR_GLU"/>
    <property type="match status" value="1"/>
</dbReference>
<dbReference type="Pfam" id="PF00171">
    <property type="entry name" value="Aldedh"/>
    <property type="match status" value="1"/>
</dbReference>
<keyword evidence="3" id="KW-0520">NAD</keyword>
<evidence type="ECO:0000313" key="7">
    <source>
        <dbReference type="EMBL" id="TFY75045.1"/>
    </source>
</evidence>
<protein>
    <recommendedName>
        <fullName evidence="6">Aldehyde dehydrogenase domain-containing protein</fullName>
    </recommendedName>
</protein>
<dbReference type="PANTHER" id="PTHR11699">
    <property type="entry name" value="ALDEHYDE DEHYDROGENASE-RELATED"/>
    <property type="match status" value="1"/>
</dbReference>
<dbReference type="GO" id="GO:0016620">
    <property type="term" value="F:oxidoreductase activity, acting on the aldehyde or oxo group of donors, NAD or NADP as acceptor"/>
    <property type="evidence" value="ECO:0007669"/>
    <property type="project" value="InterPro"/>
</dbReference>